<protein>
    <submittedName>
        <fullName evidence="1">Uncharacterized protein</fullName>
    </submittedName>
</protein>
<dbReference type="AlphaFoldDB" id="A0A2L0EWY1"/>
<dbReference type="Proteomes" id="UP000238348">
    <property type="component" value="Chromosome"/>
</dbReference>
<sequence>MRPAADVRRDLEQRQLLARVLHAMAPVSLEDVCSGSRLRPVARARRAALLAIQSSDPELWSASALGRLLGLHHTSVLEALERAGGEVLVHLSEDGTWTWCGRMTGDLGVRATAPPRWHAEVSCPGCVRAWRAGAPEPRRTYHVEGKAGRTRCGRPVVPEMCLASAEWALVVQCEGCAARPRGGGAQLGLAFGGEQ</sequence>
<name>A0A2L0EWY1_SORCE</name>
<organism evidence="1 2">
    <name type="scientific">Sorangium cellulosum</name>
    <name type="common">Polyangium cellulosum</name>
    <dbReference type="NCBI Taxonomy" id="56"/>
    <lineage>
        <taxon>Bacteria</taxon>
        <taxon>Pseudomonadati</taxon>
        <taxon>Myxococcota</taxon>
        <taxon>Polyangia</taxon>
        <taxon>Polyangiales</taxon>
        <taxon>Polyangiaceae</taxon>
        <taxon>Sorangium</taxon>
    </lineage>
</organism>
<accession>A0A2L0EWY1</accession>
<evidence type="ECO:0000313" key="2">
    <source>
        <dbReference type="Proteomes" id="UP000238348"/>
    </source>
</evidence>
<gene>
    <name evidence="1" type="ORF">SOCE26_052670</name>
</gene>
<proteinExistence type="predicted"/>
<reference evidence="1 2" key="1">
    <citation type="submission" date="2015-09" db="EMBL/GenBank/DDBJ databases">
        <title>Sorangium comparison.</title>
        <authorList>
            <person name="Zaburannyi N."/>
            <person name="Bunk B."/>
            <person name="Overmann J."/>
            <person name="Mueller R."/>
        </authorList>
    </citation>
    <scope>NUCLEOTIDE SEQUENCE [LARGE SCALE GENOMIC DNA]</scope>
    <source>
        <strain evidence="1 2">So ce26</strain>
    </source>
</reference>
<dbReference type="EMBL" id="CP012673">
    <property type="protein sequence ID" value="AUX43812.1"/>
    <property type="molecule type" value="Genomic_DNA"/>
</dbReference>
<evidence type="ECO:0000313" key="1">
    <source>
        <dbReference type="EMBL" id="AUX43812.1"/>
    </source>
</evidence>